<evidence type="ECO:0000313" key="17">
    <source>
        <dbReference type="Proteomes" id="UP000598996"/>
    </source>
</evidence>
<name>A0ABS1W0Z5_9ACTN</name>
<keyword evidence="2 16" id="KW-0436">Ligase</keyword>
<keyword evidence="12" id="KW-0131">Cell cycle</keyword>
<dbReference type="EMBL" id="JAENHO010000014">
    <property type="protein sequence ID" value="MBL7260367.1"/>
    <property type="molecule type" value="Genomic_DNA"/>
</dbReference>
<dbReference type="SUPFAM" id="SSF56091">
    <property type="entry name" value="DNA ligase/mRNA capping enzyme, catalytic domain"/>
    <property type="match status" value="1"/>
</dbReference>
<evidence type="ECO:0000256" key="8">
    <source>
        <dbReference type="ARBA" id="ARBA00022840"/>
    </source>
</evidence>
<keyword evidence="9" id="KW-0460">Magnesium</keyword>
<keyword evidence="3" id="KW-0132">Cell division</keyword>
<reference evidence="16 17" key="1">
    <citation type="submission" date="2021-01" db="EMBL/GenBank/DDBJ databases">
        <title>Actinoplanes sp. nov. LDG1-01 isolated from lichen.</title>
        <authorList>
            <person name="Saeng-In P."/>
            <person name="Phongsopitanun W."/>
            <person name="Kanchanasin P."/>
            <person name="Yuki M."/>
            <person name="Kudo T."/>
            <person name="Ohkuma M."/>
            <person name="Tanasupawat S."/>
        </authorList>
    </citation>
    <scope>NUCLEOTIDE SEQUENCE [LARGE SCALE GENOMIC DNA]</scope>
    <source>
        <strain evidence="16 17">LDG1-01</strain>
    </source>
</reference>
<dbReference type="PANTHER" id="PTHR45674">
    <property type="entry name" value="DNA LIGASE 1/3 FAMILY MEMBER"/>
    <property type="match status" value="1"/>
</dbReference>
<evidence type="ECO:0000256" key="10">
    <source>
        <dbReference type="ARBA" id="ARBA00023172"/>
    </source>
</evidence>
<evidence type="ECO:0000256" key="4">
    <source>
        <dbReference type="ARBA" id="ARBA00022705"/>
    </source>
</evidence>
<evidence type="ECO:0000256" key="7">
    <source>
        <dbReference type="ARBA" id="ARBA00022763"/>
    </source>
</evidence>
<accession>A0ABS1W0Z5</accession>
<dbReference type="EC" id="6.5.1.1" evidence="1"/>
<keyword evidence="6" id="KW-0547">Nucleotide-binding</keyword>
<dbReference type="SUPFAM" id="SSF50249">
    <property type="entry name" value="Nucleic acid-binding proteins"/>
    <property type="match status" value="1"/>
</dbReference>
<organism evidence="16 17">
    <name type="scientific">Paractinoplanes lichenicola</name>
    <dbReference type="NCBI Taxonomy" id="2802976"/>
    <lineage>
        <taxon>Bacteria</taxon>
        <taxon>Bacillati</taxon>
        <taxon>Actinomycetota</taxon>
        <taxon>Actinomycetes</taxon>
        <taxon>Micromonosporales</taxon>
        <taxon>Micromonosporaceae</taxon>
        <taxon>Paractinoplanes</taxon>
    </lineage>
</organism>
<evidence type="ECO:0000256" key="14">
    <source>
        <dbReference type="SAM" id="MobiDB-lite"/>
    </source>
</evidence>
<keyword evidence="8" id="KW-0067">ATP-binding</keyword>
<keyword evidence="4" id="KW-0235">DNA replication</keyword>
<dbReference type="Proteomes" id="UP000598996">
    <property type="component" value="Unassembled WGS sequence"/>
</dbReference>
<keyword evidence="7" id="KW-0227">DNA damage</keyword>
<feature type="region of interest" description="Disordered" evidence="14">
    <location>
        <begin position="261"/>
        <end position="299"/>
    </location>
</feature>
<dbReference type="InterPro" id="IPR012340">
    <property type="entry name" value="NA-bd_OB-fold"/>
</dbReference>
<dbReference type="Pfam" id="PF01068">
    <property type="entry name" value="DNA_ligase_A_M"/>
    <property type="match status" value="2"/>
</dbReference>
<dbReference type="InterPro" id="IPR012309">
    <property type="entry name" value="DNA_ligase_ATP-dep_C"/>
</dbReference>
<feature type="domain" description="ATP-dependent DNA ligase family profile" evidence="15">
    <location>
        <begin position="363"/>
        <end position="477"/>
    </location>
</feature>
<comment type="caution">
    <text evidence="16">The sequence shown here is derived from an EMBL/GenBank/DDBJ whole genome shotgun (WGS) entry which is preliminary data.</text>
</comment>
<sequence>MRFLDLAATSTAVAATSGRKAKVELLADALRRLEPGEIGPGSAYLAGELRQRQTGVGYASLRERPAPAAEPTLTVAAVDTLIAEISVVAGAGSQARRRELVAALFGAATADEQRLLVGLFSGELRQGAQAGLLADAIAKAAEVPLTAVRRALLLSGDLKQVAVAALGGGAAALAEIHLRVGTPLTPMLAQSAPDVGAALLATGMPATVDVKLDGIRIQVHRSGDDVTVFTRSLDDITARMPEVVEAVRKLPLREAVLDGEAMTLDASGRPRPFQETSSRAATRGTAAARRKSAAAAQSAAPAAQSAATAVQSAAPADSDATAGFDATASSDATAGSDAAVGPEAVGGSGGAARPGDQLALVPFFFDILHLDGVDLIDEPGHVRWQALADALPADLIVGRTTVTSEEEAAAAFAAALAAGQEGVVIKAAEAPYDVGRRGSAWVKVKPRHTLDLVVLAVEWGHGRRKGWLSNLHLGARDPETGGFVMLGKTFKGLTDELLRWQTERFQELATGDDGWVVRVRPVQVVEIAFDGVQTSPRYPGGVALRFARVLRYRDDKPATEADTIDTVRAIGGHATPE</sequence>
<protein>
    <recommendedName>
        <fullName evidence="1">DNA ligase (ATP)</fullName>
        <ecNumber evidence="1">6.5.1.1</ecNumber>
    </recommendedName>
</protein>
<evidence type="ECO:0000256" key="5">
    <source>
        <dbReference type="ARBA" id="ARBA00022723"/>
    </source>
</evidence>
<dbReference type="InterPro" id="IPR016059">
    <property type="entry name" value="DNA_ligase_ATP-dep_CS"/>
</dbReference>
<dbReference type="Gene3D" id="2.40.50.140">
    <property type="entry name" value="Nucleic acid-binding proteins"/>
    <property type="match status" value="1"/>
</dbReference>
<evidence type="ECO:0000256" key="2">
    <source>
        <dbReference type="ARBA" id="ARBA00022598"/>
    </source>
</evidence>
<dbReference type="Pfam" id="PF04679">
    <property type="entry name" value="DNA_ligase_A_C"/>
    <property type="match status" value="1"/>
</dbReference>
<evidence type="ECO:0000256" key="3">
    <source>
        <dbReference type="ARBA" id="ARBA00022618"/>
    </source>
</evidence>
<evidence type="ECO:0000313" key="16">
    <source>
        <dbReference type="EMBL" id="MBL7260367.1"/>
    </source>
</evidence>
<keyword evidence="11" id="KW-0234">DNA repair</keyword>
<dbReference type="PROSITE" id="PS00697">
    <property type="entry name" value="DNA_LIGASE_A1"/>
    <property type="match status" value="1"/>
</dbReference>
<keyword evidence="5" id="KW-0479">Metal-binding</keyword>
<evidence type="ECO:0000259" key="15">
    <source>
        <dbReference type="PROSITE" id="PS50160"/>
    </source>
</evidence>
<evidence type="ECO:0000256" key="6">
    <source>
        <dbReference type="ARBA" id="ARBA00022741"/>
    </source>
</evidence>
<dbReference type="InterPro" id="IPR036599">
    <property type="entry name" value="DNA_ligase_N_sf"/>
</dbReference>
<evidence type="ECO:0000256" key="1">
    <source>
        <dbReference type="ARBA" id="ARBA00012727"/>
    </source>
</evidence>
<evidence type="ECO:0000256" key="13">
    <source>
        <dbReference type="ARBA" id="ARBA00034003"/>
    </source>
</evidence>
<feature type="compositionally biased region" description="Low complexity" evidence="14">
    <location>
        <begin position="276"/>
        <end position="299"/>
    </location>
</feature>
<dbReference type="Gene3D" id="3.30.470.30">
    <property type="entry name" value="DNA ligase/mRNA capping enzyme"/>
    <property type="match status" value="2"/>
</dbReference>
<dbReference type="PROSITE" id="PS50160">
    <property type="entry name" value="DNA_LIGASE_A3"/>
    <property type="match status" value="1"/>
</dbReference>
<proteinExistence type="predicted"/>
<feature type="region of interest" description="Disordered" evidence="14">
    <location>
        <begin position="319"/>
        <end position="352"/>
    </location>
</feature>
<dbReference type="RefSeq" id="WP_202997107.1">
    <property type="nucleotide sequence ID" value="NZ_JAENHO010000014.1"/>
</dbReference>
<keyword evidence="17" id="KW-1185">Reference proteome</keyword>
<feature type="compositionally biased region" description="Low complexity" evidence="14">
    <location>
        <begin position="319"/>
        <end position="339"/>
    </location>
</feature>
<dbReference type="InterPro" id="IPR050191">
    <property type="entry name" value="ATP-dep_DNA_ligase"/>
</dbReference>
<dbReference type="Pfam" id="PF04675">
    <property type="entry name" value="DNA_ligase_A_N"/>
    <property type="match status" value="1"/>
</dbReference>
<dbReference type="SUPFAM" id="SSF117018">
    <property type="entry name" value="ATP-dependent DNA ligase DNA-binding domain"/>
    <property type="match status" value="1"/>
</dbReference>
<dbReference type="InterPro" id="IPR012310">
    <property type="entry name" value="DNA_ligase_ATP-dep_cent"/>
</dbReference>
<comment type="catalytic activity">
    <reaction evidence="13">
        <text>ATP + (deoxyribonucleotide)n-3'-hydroxyl + 5'-phospho-(deoxyribonucleotide)m = (deoxyribonucleotide)n+m + AMP + diphosphate.</text>
        <dbReference type="EC" id="6.5.1.1"/>
    </reaction>
</comment>
<gene>
    <name evidence="16" type="ORF">JKJ07_39340</name>
</gene>
<keyword evidence="10" id="KW-0233">DNA recombination</keyword>
<dbReference type="InterPro" id="IPR012308">
    <property type="entry name" value="DNA_ligase_ATP-dep_N"/>
</dbReference>
<dbReference type="GO" id="GO:0016874">
    <property type="term" value="F:ligase activity"/>
    <property type="evidence" value="ECO:0007669"/>
    <property type="project" value="UniProtKB-KW"/>
</dbReference>
<dbReference type="PANTHER" id="PTHR45674:SF13">
    <property type="entry name" value="DNA LIGASE-RELATED"/>
    <property type="match status" value="1"/>
</dbReference>
<evidence type="ECO:0000256" key="11">
    <source>
        <dbReference type="ARBA" id="ARBA00023204"/>
    </source>
</evidence>
<evidence type="ECO:0000256" key="9">
    <source>
        <dbReference type="ARBA" id="ARBA00022842"/>
    </source>
</evidence>
<evidence type="ECO:0000256" key="12">
    <source>
        <dbReference type="ARBA" id="ARBA00023306"/>
    </source>
</evidence>
<dbReference type="Gene3D" id="1.10.3260.10">
    <property type="entry name" value="DNA ligase, ATP-dependent, N-terminal domain"/>
    <property type="match status" value="1"/>
</dbReference>